<sequence length="283" mass="30745">MQFLELSVFTLSDPISVSDDDRRHPIADTIDNLDTRIAHIQTVSSDSPRASDGAVNVLVSAPISDIGLNNVKDSVSGGSLSKRPDHYNSFKYIFTLDIATLYIVHGSTASLVSTASSLAAGAGSEERQAHEVRKLRRELADAKEKVHTLTTQLTTNDGPSNYLPIENELPDNLLFGFNGYSFSTEGRLAIPRTLRARWRAASSLPYQVTGMCTNDHCYCHGLMPGLECFLTQYQGQTTSILHPETPGGRVGKPGSVYSAFVERGRSRFVPAAIRAELSSDGPD</sequence>
<proteinExistence type="predicted"/>
<evidence type="ECO:0000313" key="2">
    <source>
        <dbReference type="Proteomes" id="UP001064048"/>
    </source>
</evidence>
<accession>A0ACC0K0H3</accession>
<comment type="caution">
    <text evidence="1">The sequence shown here is derived from an EMBL/GenBank/DDBJ whole genome shotgun (WGS) entry which is preliminary data.</text>
</comment>
<gene>
    <name evidence="1" type="ORF">MSG28_000291</name>
</gene>
<evidence type="ECO:0000313" key="1">
    <source>
        <dbReference type="EMBL" id="KAI8429737.1"/>
    </source>
</evidence>
<dbReference type="EMBL" id="CM046131">
    <property type="protein sequence ID" value="KAI8429737.1"/>
    <property type="molecule type" value="Genomic_DNA"/>
</dbReference>
<dbReference type="Proteomes" id="UP001064048">
    <property type="component" value="Chromosome Z"/>
</dbReference>
<organism evidence="1 2">
    <name type="scientific">Choristoneura fumiferana</name>
    <name type="common">Spruce budworm moth</name>
    <name type="synonym">Archips fumiferana</name>
    <dbReference type="NCBI Taxonomy" id="7141"/>
    <lineage>
        <taxon>Eukaryota</taxon>
        <taxon>Metazoa</taxon>
        <taxon>Ecdysozoa</taxon>
        <taxon>Arthropoda</taxon>
        <taxon>Hexapoda</taxon>
        <taxon>Insecta</taxon>
        <taxon>Pterygota</taxon>
        <taxon>Neoptera</taxon>
        <taxon>Endopterygota</taxon>
        <taxon>Lepidoptera</taxon>
        <taxon>Glossata</taxon>
        <taxon>Ditrysia</taxon>
        <taxon>Tortricoidea</taxon>
        <taxon>Tortricidae</taxon>
        <taxon>Tortricinae</taxon>
        <taxon>Choristoneura</taxon>
    </lineage>
</organism>
<reference evidence="1 2" key="1">
    <citation type="journal article" date="2022" name="Genome Biol. Evol.">
        <title>The Spruce Budworm Genome: Reconstructing the Evolutionary History of Antifreeze Proteins.</title>
        <authorList>
            <person name="Beliveau C."/>
            <person name="Gagne P."/>
            <person name="Picq S."/>
            <person name="Vernygora O."/>
            <person name="Keeling C.I."/>
            <person name="Pinkney K."/>
            <person name="Doucet D."/>
            <person name="Wen F."/>
            <person name="Johnston J.S."/>
            <person name="Maaroufi H."/>
            <person name="Boyle B."/>
            <person name="Laroche J."/>
            <person name="Dewar K."/>
            <person name="Juretic N."/>
            <person name="Blackburn G."/>
            <person name="Nisole A."/>
            <person name="Brunet B."/>
            <person name="Brandao M."/>
            <person name="Lumley L."/>
            <person name="Duan J."/>
            <person name="Quan G."/>
            <person name="Lucarotti C.J."/>
            <person name="Roe A.D."/>
            <person name="Sperling F.A.H."/>
            <person name="Levesque R.C."/>
            <person name="Cusson M."/>
        </authorList>
    </citation>
    <scope>NUCLEOTIDE SEQUENCE [LARGE SCALE GENOMIC DNA]</scope>
    <source>
        <strain evidence="1">Glfc:IPQL:Cfum</strain>
    </source>
</reference>
<keyword evidence="2" id="KW-1185">Reference proteome</keyword>
<protein>
    <submittedName>
        <fullName evidence="1">Uncharacterized protein</fullName>
    </submittedName>
</protein>
<name>A0ACC0K0H3_CHOFU</name>